<accession>A0A9P4TZQ9</accession>
<dbReference type="OrthoDB" id="5423360at2759"/>
<comment type="caution">
    <text evidence="1">The sequence shown here is derived from an EMBL/GenBank/DDBJ whole genome shotgun (WGS) entry which is preliminary data.</text>
</comment>
<sequence>MLRHTQEIKHLSTPVMRLSLLLPFTNTFQMYRIEVLERLSNRYICWPTLDLKDLEIHSERNFAYPGRNLSSSILLYKPDEQQTYFTNPGPASPLHSSILVTVLASPAHSRPNKAWVENLVRGRLEKNDVFAEDFISGLLVFTTRRVAAGEETGMFEAAQNLGYWWVTLMDKPTTVAIKSGLYAFHGSQLWEVHKAVEDIYGTFVASVRPLTQSSDPDFISLQIAGKTYQTLSAANPCRMDGFGRSQSPFAEQRIVAKDLFRVKGLKISLGSKAYFDSPFNPRGDGYQSPAGSSSGRAAAVAVAGYAYVDIAPSSNICGISKHFDNSISSFDTPYVFSRSLPKLTEFIEHWLPSSNVSTVNRSSTFYNIIYPEEYWPVKNQDQMALVQAFLKDLSHSVGVEVKSVLIEGTWRKTRPDVA</sequence>
<name>A0A9P4TZQ9_9PEZI</name>
<evidence type="ECO:0000313" key="2">
    <source>
        <dbReference type="Proteomes" id="UP000800235"/>
    </source>
</evidence>
<dbReference type="Proteomes" id="UP000800235">
    <property type="component" value="Unassembled WGS sequence"/>
</dbReference>
<dbReference type="AlphaFoldDB" id="A0A9P4TZQ9"/>
<keyword evidence="2" id="KW-1185">Reference proteome</keyword>
<reference evidence="1" key="1">
    <citation type="journal article" date="2020" name="Stud. Mycol.">
        <title>101 Dothideomycetes genomes: a test case for predicting lifestyles and emergence of pathogens.</title>
        <authorList>
            <person name="Haridas S."/>
            <person name="Albert R."/>
            <person name="Binder M."/>
            <person name="Bloem J."/>
            <person name="Labutti K."/>
            <person name="Salamov A."/>
            <person name="Andreopoulos B."/>
            <person name="Baker S."/>
            <person name="Barry K."/>
            <person name="Bills G."/>
            <person name="Bluhm B."/>
            <person name="Cannon C."/>
            <person name="Castanera R."/>
            <person name="Culley D."/>
            <person name="Daum C."/>
            <person name="Ezra D."/>
            <person name="Gonzalez J."/>
            <person name="Henrissat B."/>
            <person name="Kuo A."/>
            <person name="Liang C."/>
            <person name="Lipzen A."/>
            <person name="Lutzoni F."/>
            <person name="Magnuson J."/>
            <person name="Mondo S."/>
            <person name="Nolan M."/>
            <person name="Ohm R."/>
            <person name="Pangilinan J."/>
            <person name="Park H.-J."/>
            <person name="Ramirez L."/>
            <person name="Alfaro M."/>
            <person name="Sun H."/>
            <person name="Tritt A."/>
            <person name="Yoshinaga Y."/>
            <person name="Zwiers L.-H."/>
            <person name="Turgeon B."/>
            <person name="Goodwin S."/>
            <person name="Spatafora J."/>
            <person name="Crous P."/>
            <person name="Grigoriev I."/>
        </authorList>
    </citation>
    <scope>NUCLEOTIDE SEQUENCE</scope>
    <source>
        <strain evidence="1">CBS 130266</strain>
    </source>
</reference>
<evidence type="ECO:0000313" key="1">
    <source>
        <dbReference type="EMBL" id="KAF2431661.1"/>
    </source>
</evidence>
<dbReference type="InterPro" id="IPR036928">
    <property type="entry name" value="AS_sf"/>
</dbReference>
<evidence type="ECO:0008006" key="3">
    <source>
        <dbReference type="Google" id="ProtNLM"/>
    </source>
</evidence>
<gene>
    <name evidence="1" type="ORF">EJ08DRAFT_712437</name>
</gene>
<dbReference type="SUPFAM" id="SSF75304">
    <property type="entry name" value="Amidase signature (AS) enzymes"/>
    <property type="match status" value="1"/>
</dbReference>
<dbReference type="EMBL" id="MU007030">
    <property type="protein sequence ID" value="KAF2431661.1"/>
    <property type="molecule type" value="Genomic_DNA"/>
</dbReference>
<proteinExistence type="predicted"/>
<organism evidence="1 2">
    <name type="scientific">Tothia fuscella</name>
    <dbReference type="NCBI Taxonomy" id="1048955"/>
    <lineage>
        <taxon>Eukaryota</taxon>
        <taxon>Fungi</taxon>
        <taxon>Dikarya</taxon>
        <taxon>Ascomycota</taxon>
        <taxon>Pezizomycotina</taxon>
        <taxon>Dothideomycetes</taxon>
        <taxon>Pleosporomycetidae</taxon>
        <taxon>Venturiales</taxon>
        <taxon>Cylindrosympodiaceae</taxon>
        <taxon>Tothia</taxon>
    </lineage>
</organism>
<protein>
    <recommendedName>
        <fullName evidence="3">Amidase domain-containing protein</fullName>
    </recommendedName>
</protein>